<dbReference type="InterPro" id="IPR050336">
    <property type="entry name" value="Chromosome_partition/occlusion"/>
</dbReference>
<sequence length="286" mass="31718">MREARRIEGVTEVPVAEVLERNRLRPVSDAGVAALISSIEDIGGITYPIQVRQVRHRENELVLIAGAHRLEAARRLEWTTIPAIVWDCADDWARLVEIDDNVGGSELTALDTAIFLAERKDVYERLNPGARHGGDRRSDQVELGSVWSFAAATAEKYGISDRQVRKLVSAGKALAPDERTRLRTAPKPVSLADLQAIGKITNPPERYHVVGALAEGTAKSAADARRSWKARDLPKTETPSPAEKLLDQLWKLWSRASSGVKRRFVERHLDEIAELVAEIDEGWSDA</sequence>
<feature type="domain" description="ParB-like N-terminal" evidence="1">
    <location>
        <begin position="11"/>
        <end position="102"/>
    </location>
</feature>
<proteinExistence type="predicted"/>
<evidence type="ECO:0000313" key="3">
    <source>
        <dbReference type="Proteomes" id="UP000243106"/>
    </source>
</evidence>
<dbReference type="Gene3D" id="3.90.1530.10">
    <property type="entry name" value="Conserved hypothetical protein from pyrococcus furiosus pfu- 392566-001, ParB domain"/>
    <property type="match status" value="1"/>
</dbReference>
<dbReference type="STRING" id="93684.SAMN05421853_10278"/>
<protein>
    <submittedName>
        <fullName evidence="2">ParB/RepB/Spo0J family partition protein</fullName>
    </submittedName>
</protein>
<evidence type="ECO:0000313" key="2">
    <source>
        <dbReference type="EMBL" id="SFQ13716.1"/>
    </source>
</evidence>
<dbReference type="Pfam" id="PF02195">
    <property type="entry name" value="ParB_N"/>
    <property type="match status" value="1"/>
</dbReference>
<dbReference type="GO" id="GO:0007059">
    <property type="term" value="P:chromosome segregation"/>
    <property type="evidence" value="ECO:0007669"/>
    <property type="project" value="TreeGrafter"/>
</dbReference>
<reference evidence="3" key="1">
    <citation type="submission" date="2016-10" db="EMBL/GenBank/DDBJ databases">
        <authorList>
            <person name="Varghese N."/>
            <person name="Submissions S."/>
        </authorList>
    </citation>
    <scope>NUCLEOTIDE SEQUENCE [LARGE SCALE GENOMIC DNA]</scope>
    <source>
        <strain evidence="3">JCM 10271</strain>
    </source>
</reference>
<dbReference type="InterPro" id="IPR036086">
    <property type="entry name" value="ParB/Sulfiredoxin_sf"/>
</dbReference>
<name>A0A1I5W364_9RHOB</name>
<dbReference type="PANTHER" id="PTHR33375:SF1">
    <property type="entry name" value="CHROMOSOME-PARTITIONING PROTEIN PARB-RELATED"/>
    <property type="match status" value="1"/>
</dbReference>
<dbReference type="AlphaFoldDB" id="A0A1I5W364"/>
<dbReference type="SUPFAM" id="SSF110849">
    <property type="entry name" value="ParB/Sulfiredoxin"/>
    <property type="match status" value="1"/>
</dbReference>
<dbReference type="RefSeq" id="WP_093009361.1">
    <property type="nucleotide sequence ID" value="NZ_FOXV01000002.1"/>
</dbReference>
<organism evidence="2 3">
    <name type="scientific">Roseivivax halotolerans</name>
    <dbReference type="NCBI Taxonomy" id="93684"/>
    <lineage>
        <taxon>Bacteria</taxon>
        <taxon>Pseudomonadati</taxon>
        <taxon>Pseudomonadota</taxon>
        <taxon>Alphaproteobacteria</taxon>
        <taxon>Rhodobacterales</taxon>
        <taxon>Roseobacteraceae</taxon>
        <taxon>Roseivivax</taxon>
    </lineage>
</organism>
<keyword evidence="3" id="KW-1185">Reference proteome</keyword>
<gene>
    <name evidence="2" type="ORF">SAMN05421853_10278</name>
</gene>
<dbReference type="SMART" id="SM00470">
    <property type="entry name" value="ParB"/>
    <property type="match status" value="1"/>
</dbReference>
<dbReference type="GO" id="GO:0005694">
    <property type="term" value="C:chromosome"/>
    <property type="evidence" value="ECO:0007669"/>
    <property type="project" value="TreeGrafter"/>
</dbReference>
<evidence type="ECO:0000259" key="1">
    <source>
        <dbReference type="SMART" id="SM00470"/>
    </source>
</evidence>
<dbReference type="EMBL" id="FOXV01000002">
    <property type="protein sequence ID" value="SFQ13716.1"/>
    <property type="molecule type" value="Genomic_DNA"/>
</dbReference>
<dbReference type="PANTHER" id="PTHR33375">
    <property type="entry name" value="CHROMOSOME-PARTITIONING PROTEIN PARB-RELATED"/>
    <property type="match status" value="1"/>
</dbReference>
<dbReference type="Proteomes" id="UP000243106">
    <property type="component" value="Unassembled WGS sequence"/>
</dbReference>
<accession>A0A1I5W364</accession>
<dbReference type="InterPro" id="IPR003115">
    <property type="entry name" value="ParB_N"/>
</dbReference>